<dbReference type="AlphaFoldDB" id="A0A9X2I5E3"/>
<name>A0A9X2I5E3_9BACI</name>
<dbReference type="InterPro" id="IPR037185">
    <property type="entry name" value="EmrE-like"/>
</dbReference>
<evidence type="ECO:0000313" key="10">
    <source>
        <dbReference type="Proteomes" id="UP001139150"/>
    </source>
</evidence>
<feature type="transmembrane region" description="Helical" evidence="7">
    <location>
        <begin position="92"/>
        <end position="111"/>
    </location>
</feature>
<evidence type="ECO:0000256" key="2">
    <source>
        <dbReference type="ARBA" id="ARBA00007362"/>
    </source>
</evidence>
<feature type="transmembrane region" description="Helical" evidence="7">
    <location>
        <begin position="123"/>
        <end position="141"/>
    </location>
</feature>
<evidence type="ECO:0000256" key="6">
    <source>
        <dbReference type="ARBA" id="ARBA00023136"/>
    </source>
</evidence>
<feature type="domain" description="EamA" evidence="8">
    <location>
        <begin position="8"/>
        <end position="136"/>
    </location>
</feature>
<comment type="subcellular location">
    <subcellularLocation>
        <location evidence="1">Cell membrane</location>
        <topology evidence="1">Multi-pass membrane protein</topology>
    </subcellularLocation>
</comment>
<dbReference type="InterPro" id="IPR051258">
    <property type="entry name" value="Diverse_Substrate_Transporter"/>
</dbReference>
<comment type="caution">
    <text evidence="9">The sequence shown here is derived from an EMBL/GenBank/DDBJ whole genome shotgun (WGS) entry which is preliminary data.</text>
</comment>
<dbReference type="InterPro" id="IPR000620">
    <property type="entry name" value="EamA_dom"/>
</dbReference>
<keyword evidence="4 7" id="KW-0812">Transmembrane</keyword>
<dbReference type="RefSeq" id="WP_250096182.1">
    <property type="nucleotide sequence ID" value="NZ_JAKRYL010000007.1"/>
</dbReference>
<keyword evidence="10" id="KW-1185">Reference proteome</keyword>
<feature type="transmembrane region" description="Helical" evidence="7">
    <location>
        <begin position="39"/>
        <end position="56"/>
    </location>
</feature>
<evidence type="ECO:0000256" key="7">
    <source>
        <dbReference type="SAM" id="Phobius"/>
    </source>
</evidence>
<dbReference type="SUPFAM" id="SSF103481">
    <property type="entry name" value="Multidrug resistance efflux transporter EmrE"/>
    <property type="match status" value="2"/>
</dbReference>
<evidence type="ECO:0000259" key="8">
    <source>
        <dbReference type="Pfam" id="PF00892"/>
    </source>
</evidence>
<protein>
    <submittedName>
        <fullName evidence="9">DMT family transporter</fullName>
    </submittedName>
</protein>
<reference evidence="9" key="1">
    <citation type="submission" date="2022-02" db="EMBL/GenBank/DDBJ databases">
        <title>Halalkalibacter sp. nov. isolated from Lonar Lake, India.</title>
        <authorList>
            <person name="Joshi A."/>
            <person name="Thite S."/>
            <person name="Lodha T."/>
        </authorList>
    </citation>
    <scope>NUCLEOTIDE SEQUENCE</scope>
    <source>
        <strain evidence="9">MEB205</strain>
    </source>
</reference>
<accession>A0A9X2I5E3</accession>
<evidence type="ECO:0000256" key="1">
    <source>
        <dbReference type="ARBA" id="ARBA00004651"/>
    </source>
</evidence>
<evidence type="ECO:0000256" key="3">
    <source>
        <dbReference type="ARBA" id="ARBA00022475"/>
    </source>
</evidence>
<dbReference type="GO" id="GO:0005886">
    <property type="term" value="C:plasma membrane"/>
    <property type="evidence" value="ECO:0007669"/>
    <property type="project" value="UniProtKB-SubCell"/>
</dbReference>
<dbReference type="PROSITE" id="PS51257">
    <property type="entry name" value="PROKAR_LIPOPROTEIN"/>
    <property type="match status" value="1"/>
</dbReference>
<dbReference type="PANTHER" id="PTHR42920">
    <property type="entry name" value="OS03G0707200 PROTEIN-RELATED"/>
    <property type="match status" value="1"/>
</dbReference>
<feature type="transmembrane region" description="Helical" evidence="7">
    <location>
        <begin position="237"/>
        <end position="261"/>
    </location>
</feature>
<comment type="similarity">
    <text evidence="2">Belongs to the EamA transporter family.</text>
</comment>
<organism evidence="9 10">
    <name type="scientific">Halalkalibacter alkaliphilus</name>
    <dbReference type="NCBI Taxonomy" id="2917993"/>
    <lineage>
        <taxon>Bacteria</taxon>
        <taxon>Bacillati</taxon>
        <taxon>Bacillota</taxon>
        <taxon>Bacilli</taxon>
        <taxon>Bacillales</taxon>
        <taxon>Bacillaceae</taxon>
        <taxon>Halalkalibacter</taxon>
    </lineage>
</organism>
<dbReference type="Proteomes" id="UP001139150">
    <property type="component" value="Unassembled WGS sequence"/>
</dbReference>
<evidence type="ECO:0000313" key="9">
    <source>
        <dbReference type="EMBL" id="MCL7747114.1"/>
    </source>
</evidence>
<feature type="domain" description="EamA" evidence="8">
    <location>
        <begin position="151"/>
        <end position="282"/>
    </location>
</feature>
<gene>
    <name evidence="9" type="ORF">MF646_08260</name>
</gene>
<feature type="transmembrane region" description="Helical" evidence="7">
    <location>
        <begin position="207"/>
        <end position="230"/>
    </location>
</feature>
<feature type="transmembrane region" description="Helical" evidence="7">
    <location>
        <begin position="184"/>
        <end position="201"/>
    </location>
</feature>
<evidence type="ECO:0000256" key="4">
    <source>
        <dbReference type="ARBA" id="ARBA00022692"/>
    </source>
</evidence>
<feature type="transmembrane region" description="Helical" evidence="7">
    <location>
        <begin position="153"/>
        <end position="172"/>
    </location>
</feature>
<keyword evidence="3" id="KW-1003">Cell membrane</keyword>
<keyword evidence="6 7" id="KW-0472">Membrane</keyword>
<dbReference type="Pfam" id="PF00892">
    <property type="entry name" value="EamA"/>
    <property type="match status" value="2"/>
</dbReference>
<feature type="transmembrane region" description="Helical" evidence="7">
    <location>
        <begin position="267"/>
        <end position="287"/>
    </location>
</feature>
<keyword evidence="5 7" id="KW-1133">Transmembrane helix</keyword>
<dbReference type="EMBL" id="JAKRYL010000007">
    <property type="protein sequence ID" value="MCL7747114.1"/>
    <property type="molecule type" value="Genomic_DNA"/>
</dbReference>
<proteinExistence type="inferred from homology"/>
<feature type="transmembrane region" description="Helical" evidence="7">
    <location>
        <begin position="68"/>
        <end position="86"/>
    </location>
</feature>
<sequence>MKVWHYASLVFLAGCCFGILSTFVKLAYGAGFSVGEVTGGQFLTGTVLIFLLSLFTKRTKLSLRQSRELLLAGMPMGLTGIFYYISLQTLDASLAIIFLFQFIWIGALLEWILEKKRPSREKLVAIIILFVGSLLATGLLVEGNVIFSLNGAAWGILAAIAFATFIYVSGTVGKAVPPVQKSSFLSLGGFLIVGLCFPPVFLLDGSIVTGILPYSFMLGLFGVALPPLLFSIGMPHIGAGLGTILSASELPIAIILSTVILSETINWTQWLGVFLILIGIIVGNIKVKVKDSDTSRKQETTI</sequence>
<evidence type="ECO:0000256" key="5">
    <source>
        <dbReference type="ARBA" id="ARBA00022989"/>
    </source>
</evidence>
<dbReference type="PANTHER" id="PTHR42920:SF5">
    <property type="entry name" value="EAMA DOMAIN-CONTAINING PROTEIN"/>
    <property type="match status" value="1"/>
</dbReference>